<dbReference type="Proteomes" id="UP001209540">
    <property type="component" value="Unassembled WGS sequence"/>
</dbReference>
<dbReference type="EMBL" id="JAIXMP010000017">
    <property type="protein sequence ID" value="KAI9259683.1"/>
    <property type="molecule type" value="Genomic_DNA"/>
</dbReference>
<dbReference type="SUPFAM" id="SSF48452">
    <property type="entry name" value="TPR-like"/>
    <property type="match status" value="1"/>
</dbReference>
<evidence type="ECO:0000313" key="1">
    <source>
        <dbReference type="EMBL" id="KAI9259683.1"/>
    </source>
</evidence>
<evidence type="ECO:0000313" key="2">
    <source>
        <dbReference type="Proteomes" id="UP001209540"/>
    </source>
</evidence>
<sequence>MIPNSPGMNVIPLHDPDSSTEEAIKERDFDRIVNESTHGINLILGTQLVKLLDQRAYALGMKGQFARAVQDANTIIKQASNEALGYLRLGGLYEAQGKQLMAIHTYDNGLGYVTPDTIEYAQILDAKKRAIGQHSTRVDFIKMLPAELIYLIFQLLSQDVRAICFDVSSLWRTKLLECPVAWRELSCNDSPTDYPITSVLSHIAKNVEVLLINTSNQLLCYRYLENMQNGHFSKLRSLRMTAFTMQQISFQSMSSIMSIAFFRIGTTTVTELDLDLLGLDSNSVPITTLADILSIFPNLTTLVFKANGSLQRISGNITMLQDKKHQSLIDLDLRLEIINRDGILPFLVHCPNIRRLILIGCLPCVLRPIRKHLLFLKNFSYNYQHTVSALEPRQERSSHPGMNKIYTNTSIPTPAIHVLPLVRKNMKTLETLYLHLDGTGDAATLNAAYAPLRLTKIRSLSLRESSGLQPIFLRSIQMSSTLTHLCMIDVMDYNTLVDTMIKLPVLVRFQLFARAPVDSNNLARLFEHYTSLCNTPNKVCSLQSLDLRICFNMPDALLNMIANITSLKSIVLDDLRGISTKGLENFFRLLRGKESSLTSIRLIRLGTVRDETVIALSKINSLTSIYLEQLLVLSDRGISGLVETANKREGRRPIESLTIKNCLHVHQQSANYASRKIKTVVYEPHQINYMTFL</sequence>
<organism evidence="1 2">
    <name type="scientific">Phascolomyces articulosus</name>
    <dbReference type="NCBI Taxonomy" id="60185"/>
    <lineage>
        <taxon>Eukaryota</taxon>
        <taxon>Fungi</taxon>
        <taxon>Fungi incertae sedis</taxon>
        <taxon>Mucoromycota</taxon>
        <taxon>Mucoromycotina</taxon>
        <taxon>Mucoromycetes</taxon>
        <taxon>Mucorales</taxon>
        <taxon>Lichtheimiaceae</taxon>
        <taxon>Phascolomyces</taxon>
    </lineage>
</organism>
<comment type="caution">
    <text evidence="1">The sequence shown here is derived from an EMBL/GenBank/DDBJ whole genome shotgun (WGS) entry which is preliminary data.</text>
</comment>
<dbReference type="InterPro" id="IPR032675">
    <property type="entry name" value="LRR_dom_sf"/>
</dbReference>
<proteinExistence type="predicted"/>
<dbReference type="GO" id="GO:0019005">
    <property type="term" value="C:SCF ubiquitin ligase complex"/>
    <property type="evidence" value="ECO:0007669"/>
    <property type="project" value="TreeGrafter"/>
</dbReference>
<dbReference type="InterPro" id="IPR036047">
    <property type="entry name" value="F-box-like_dom_sf"/>
</dbReference>
<dbReference type="GO" id="GO:0031146">
    <property type="term" value="P:SCF-dependent proteasomal ubiquitin-dependent protein catabolic process"/>
    <property type="evidence" value="ECO:0007669"/>
    <property type="project" value="TreeGrafter"/>
</dbReference>
<gene>
    <name evidence="1" type="ORF">BDA99DRAFT_605991</name>
</gene>
<dbReference type="Gene3D" id="1.20.1280.50">
    <property type="match status" value="1"/>
</dbReference>
<protein>
    <recommendedName>
        <fullName evidence="3">F-box domain-containing protein</fullName>
    </recommendedName>
</protein>
<dbReference type="PANTHER" id="PTHR13318:SF95">
    <property type="entry name" value="F-BOX PROTEIN YLR352W"/>
    <property type="match status" value="1"/>
</dbReference>
<dbReference type="Gene3D" id="3.80.10.10">
    <property type="entry name" value="Ribonuclease Inhibitor"/>
    <property type="match status" value="1"/>
</dbReference>
<dbReference type="SUPFAM" id="SSF52047">
    <property type="entry name" value="RNI-like"/>
    <property type="match status" value="1"/>
</dbReference>
<reference evidence="1" key="1">
    <citation type="journal article" date="2022" name="IScience">
        <title>Evolution of zygomycete secretomes and the origins of terrestrial fungal ecologies.</title>
        <authorList>
            <person name="Chang Y."/>
            <person name="Wang Y."/>
            <person name="Mondo S."/>
            <person name="Ahrendt S."/>
            <person name="Andreopoulos W."/>
            <person name="Barry K."/>
            <person name="Beard J."/>
            <person name="Benny G.L."/>
            <person name="Blankenship S."/>
            <person name="Bonito G."/>
            <person name="Cuomo C."/>
            <person name="Desiro A."/>
            <person name="Gervers K.A."/>
            <person name="Hundley H."/>
            <person name="Kuo A."/>
            <person name="LaButti K."/>
            <person name="Lang B.F."/>
            <person name="Lipzen A."/>
            <person name="O'Donnell K."/>
            <person name="Pangilinan J."/>
            <person name="Reynolds N."/>
            <person name="Sandor L."/>
            <person name="Smith M.E."/>
            <person name="Tsang A."/>
            <person name="Grigoriev I.V."/>
            <person name="Stajich J.E."/>
            <person name="Spatafora J.W."/>
        </authorList>
    </citation>
    <scope>NUCLEOTIDE SEQUENCE</scope>
    <source>
        <strain evidence="1">RSA 2281</strain>
    </source>
</reference>
<reference evidence="1" key="2">
    <citation type="submission" date="2023-02" db="EMBL/GenBank/DDBJ databases">
        <authorList>
            <consortium name="DOE Joint Genome Institute"/>
            <person name="Mondo S.J."/>
            <person name="Chang Y."/>
            <person name="Wang Y."/>
            <person name="Ahrendt S."/>
            <person name="Andreopoulos W."/>
            <person name="Barry K."/>
            <person name="Beard J."/>
            <person name="Benny G.L."/>
            <person name="Blankenship S."/>
            <person name="Bonito G."/>
            <person name="Cuomo C."/>
            <person name="Desiro A."/>
            <person name="Gervers K.A."/>
            <person name="Hundley H."/>
            <person name="Kuo A."/>
            <person name="LaButti K."/>
            <person name="Lang B.F."/>
            <person name="Lipzen A."/>
            <person name="O'Donnell K."/>
            <person name="Pangilinan J."/>
            <person name="Reynolds N."/>
            <person name="Sandor L."/>
            <person name="Smith M.W."/>
            <person name="Tsang A."/>
            <person name="Grigoriev I.V."/>
            <person name="Stajich J.E."/>
            <person name="Spatafora J.W."/>
        </authorList>
    </citation>
    <scope>NUCLEOTIDE SEQUENCE</scope>
    <source>
        <strain evidence="1">RSA 2281</strain>
    </source>
</reference>
<dbReference type="Gene3D" id="1.25.40.10">
    <property type="entry name" value="Tetratricopeptide repeat domain"/>
    <property type="match status" value="1"/>
</dbReference>
<name>A0AAD5KBC7_9FUNG</name>
<dbReference type="InterPro" id="IPR011990">
    <property type="entry name" value="TPR-like_helical_dom_sf"/>
</dbReference>
<dbReference type="PANTHER" id="PTHR13318">
    <property type="entry name" value="PARTNER OF PAIRED, ISOFORM B-RELATED"/>
    <property type="match status" value="1"/>
</dbReference>
<keyword evidence="2" id="KW-1185">Reference proteome</keyword>
<dbReference type="AlphaFoldDB" id="A0AAD5KBC7"/>
<accession>A0AAD5KBC7</accession>
<evidence type="ECO:0008006" key="3">
    <source>
        <dbReference type="Google" id="ProtNLM"/>
    </source>
</evidence>
<dbReference type="SUPFAM" id="SSF81383">
    <property type="entry name" value="F-box domain"/>
    <property type="match status" value="1"/>
</dbReference>